<keyword evidence="6" id="KW-0805">Transcription regulation</keyword>
<feature type="domain" description="C2H2-type" evidence="13">
    <location>
        <begin position="513"/>
        <end position="541"/>
    </location>
</feature>
<dbReference type="InterPro" id="IPR001214">
    <property type="entry name" value="SET_dom"/>
</dbReference>
<dbReference type="Gene3D" id="2.170.270.10">
    <property type="entry name" value="SET domain"/>
    <property type="match status" value="1"/>
</dbReference>
<evidence type="ECO:0000256" key="5">
    <source>
        <dbReference type="ARBA" id="ARBA00022833"/>
    </source>
</evidence>
<dbReference type="GO" id="GO:0005634">
    <property type="term" value="C:nucleus"/>
    <property type="evidence" value="ECO:0007669"/>
    <property type="project" value="UniProtKB-SubCell"/>
</dbReference>
<keyword evidence="9" id="KW-0539">Nucleus</keyword>
<dbReference type="FunFam" id="3.30.160.60:FF:000905">
    <property type="entry name" value="PR domain containing 14"/>
    <property type="match status" value="1"/>
</dbReference>
<dbReference type="FunFam" id="3.30.160.60:FF:000450">
    <property type="entry name" value="PR domain zinc finger protein 14"/>
    <property type="match status" value="1"/>
</dbReference>
<keyword evidence="4 10" id="KW-0863">Zinc-finger</keyword>
<evidence type="ECO:0000256" key="7">
    <source>
        <dbReference type="ARBA" id="ARBA00023125"/>
    </source>
</evidence>
<dbReference type="PROSITE" id="PS50280">
    <property type="entry name" value="SET"/>
    <property type="match status" value="1"/>
</dbReference>
<dbReference type="GO" id="GO:0006357">
    <property type="term" value="P:regulation of transcription by RNA polymerase II"/>
    <property type="evidence" value="ECO:0007669"/>
    <property type="project" value="TreeGrafter"/>
</dbReference>
<dbReference type="FunFam" id="3.30.160.60:FF:001029">
    <property type="entry name" value="PR domain containing 14"/>
    <property type="match status" value="1"/>
</dbReference>
<keyword evidence="5" id="KW-0862">Zinc</keyword>
<feature type="compositionally biased region" description="Low complexity" evidence="11">
    <location>
        <begin position="158"/>
        <end position="173"/>
    </location>
</feature>
<accession>A0A9W3A2L0</accession>
<keyword evidence="8" id="KW-0804">Transcription</keyword>
<evidence type="ECO:0000256" key="3">
    <source>
        <dbReference type="ARBA" id="ARBA00022737"/>
    </source>
</evidence>
<feature type="domain" description="C2H2-type" evidence="13">
    <location>
        <begin position="428"/>
        <end position="456"/>
    </location>
</feature>
<evidence type="ECO:0000313" key="15">
    <source>
        <dbReference type="Proteomes" id="UP001165740"/>
    </source>
</evidence>
<feature type="signal peptide" evidence="12">
    <location>
        <begin position="1"/>
        <end position="17"/>
    </location>
</feature>
<feature type="domain" description="C2H2-type" evidence="13">
    <location>
        <begin position="485"/>
        <end position="512"/>
    </location>
</feature>
<keyword evidence="2" id="KW-0479">Metal-binding</keyword>
<proteinExistence type="predicted"/>
<evidence type="ECO:0000259" key="13">
    <source>
        <dbReference type="PROSITE" id="PS50157"/>
    </source>
</evidence>
<dbReference type="PANTHER" id="PTHR16515:SF19">
    <property type="entry name" value="PR DOMAIN ZINC FINGER PROTEIN 14"/>
    <property type="match status" value="1"/>
</dbReference>
<feature type="domain" description="C2H2-type" evidence="13">
    <location>
        <begin position="542"/>
        <end position="566"/>
    </location>
</feature>
<evidence type="ECO:0000256" key="11">
    <source>
        <dbReference type="SAM" id="MobiDB-lite"/>
    </source>
</evidence>
<keyword evidence="12" id="KW-0732">Signal</keyword>
<evidence type="ECO:0000256" key="4">
    <source>
        <dbReference type="ARBA" id="ARBA00022771"/>
    </source>
</evidence>
<dbReference type="FunFam" id="3.30.160.60:FF:000480">
    <property type="entry name" value="PR domain zinc finger protein 14"/>
    <property type="match status" value="1"/>
</dbReference>
<feature type="domain" description="C2H2-type" evidence="13">
    <location>
        <begin position="396"/>
        <end position="427"/>
    </location>
</feature>
<dbReference type="CDD" id="cd19198">
    <property type="entry name" value="PR-SET_PRDM14"/>
    <property type="match status" value="1"/>
</dbReference>
<dbReference type="OMA" id="CTRTVIA"/>
<gene>
    <name evidence="16" type="primary">LOC106066923</name>
</gene>
<feature type="region of interest" description="Disordered" evidence="11">
    <location>
        <begin position="153"/>
        <end position="204"/>
    </location>
</feature>
<evidence type="ECO:0000256" key="8">
    <source>
        <dbReference type="ARBA" id="ARBA00023163"/>
    </source>
</evidence>
<evidence type="ECO:0000256" key="2">
    <source>
        <dbReference type="ARBA" id="ARBA00022723"/>
    </source>
</evidence>
<name>A0A9W3A2L0_BIOGL</name>
<feature type="domain" description="C2H2-type" evidence="13">
    <location>
        <begin position="457"/>
        <end position="484"/>
    </location>
</feature>
<reference evidence="16" key="1">
    <citation type="submission" date="2025-08" db="UniProtKB">
        <authorList>
            <consortium name="RefSeq"/>
        </authorList>
    </citation>
    <scope>IDENTIFICATION</scope>
</reference>
<dbReference type="GO" id="GO:0008270">
    <property type="term" value="F:zinc ion binding"/>
    <property type="evidence" value="ECO:0007669"/>
    <property type="project" value="UniProtKB-KW"/>
</dbReference>
<evidence type="ECO:0000313" key="16">
    <source>
        <dbReference type="RefSeq" id="XP_055881421.1"/>
    </source>
</evidence>
<evidence type="ECO:0000256" key="10">
    <source>
        <dbReference type="PROSITE-ProRule" id="PRU00042"/>
    </source>
</evidence>
<organism evidence="15 16">
    <name type="scientific">Biomphalaria glabrata</name>
    <name type="common">Bloodfluke planorb</name>
    <name type="synonym">Freshwater snail</name>
    <dbReference type="NCBI Taxonomy" id="6526"/>
    <lineage>
        <taxon>Eukaryota</taxon>
        <taxon>Metazoa</taxon>
        <taxon>Spiralia</taxon>
        <taxon>Lophotrochozoa</taxon>
        <taxon>Mollusca</taxon>
        <taxon>Gastropoda</taxon>
        <taxon>Heterobranchia</taxon>
        <taxon>Euthyneura</taxon>
        <taxon>Panpulmonata</taxon>
        <taxon>Hygrophila</taxon>
        <taxon>Lymnaeoidea</taxon>
        <taxon>Planorbidae</taxon>
        <taxon>Biomphalaria</taxon>
    </lineage>
</organism>
<comment type="subcellular location">
    <subcellularLocation>
        <location evidence="1">Nucleus</location>
    </subcellularLocation>
</comment>
<feature type="domain" description="SET" evidence="14">
    <location>
        <begin position="248"/>
        <end position="365"/>
    </location>
</feature>
<dbReference type="AlphaFoldDB" id="A0A9W3A2L0"/>
<feature type="chain" id="PRO_5040876470" evidence="12">
    <location>
        <begin position="18"/>
        <end position="566"/>
    </location>
</feature>
<dbReference type="PROSITE" id="PS50157">
    <property type="entry name" value="ZINC_FINGER_C2H2_2"/>
    <property type="match status" value="6"/>
</dbReference>
<dbReference type="Pfam" id="PF21549">
    <property type="entry name" value="PRDM2_PR"/>
    <property type="match status" value="1"/>
</dbReference>
<protein>
    <submittedName>
        <fullName evidence="16">PR domain zinc finger protein 14-like</fullName>
    </submittedName>
</protein>
<keyword evidence="3" id="KW-0677">Repeat</keyword>
<dbReference type="SUPFAM" id="SSF82199">
    <property type="entry name" value="SET domain"/>
    <property type="match status" value="1"/>
</dbReference>
<dbReference type="SUPFAM" id="SSF57667">
    <property type="entry name" value="beta-beta-alpha zinc fingers"/>
    <property type="match status" value="3"/>
</dbReference>
<dbReference type="InterPro" id="IPR036236">
    <property type="entry name" value="Znf_C2H2_sf"/>
</dbReference>
<dbReference type="GO" id="GO:0000977">
    <property type="term" value="F:RNA polymerase II transcription regulatory region sequence-specific DNA binding"/>
    <property type="evidence" value="ECO:0007669"/>
    <property type="project" value="TreeGrafter"/>
</dbReference>
<keyword evidence="7" id="KW-0238">DNA-binding</keyword>
<dbReference type="Proteomes" id="UP001165740">
    <property type="component" value="Chromosome 4"/>
</dbReference>
<evidence type="ECO:0000259" key="14">
    <source>
        <dbReference type="PROSITE" id="PS50280"/>
    </source>
</evidence>
<dbReference type="InterPro" id="IPR013087">
    <property type="entry name" value="Znf_C2H2_type"/>
</dbReference>
<dbReference type="FunFam" id="2.170.270.10:FF:000074">
    <property type="entry name" value="PR domain 14"/>
    <property type="match status" value="1"/>
</dbReference>
<evidence type="ECO:0000256" key="6">
    <source>
        <dbReference type="ARBA" id="ARBA00023015"/>
    </source>
</evidence>
<dbReference type="InterPro" id="IPR044408">
    <property type="entry name" value="PRDM14_PR-SET"/>
</dbReference>
<evidence type="ECO:0000256" key="1">
    <source>
        <dbReference type="ARBA" id="ARBA00004123"/>
    </source>
</evidence>
<dbReference type="InterPro" id="IPR046341">
    <property type="entry name" value="SET_dom_sf"/>
</dbReference>
<dbReference type="PANTHER" id="PTHR16515">
    <property type="entry name" value="PR DOMAIN ZINC FINGER PROTEIN"/>
    <property type="match status" value="1"/>
</dbReference>
<dbReference type="PROSITE" id="PS00028">
    <property type="entry name" value="ZINC_FINGER_C2H2_1"/>
    <property type="match status" value="5"/>
</dbReference>
<evidence type="ECO:0000256" key="9">
    <source>
        <dbReference type="ARBA" id="ARBA00023242"/>
    </source>
</evidence>
<dbReference type="SMART" id="SM00355">
    <property type="entry name" value="ZnF_C2H2"/>
    <property type="match status" value="6"/>
</dbReference>
<dbReference type="RefSeq" id="XP_055881421.1">
    <property type="nucleotide sequence ID" value="XM_056025446.1"/>
</dbReference>
<evidence type="ECO:0000256" key="12">
    <source>
        <dbReference type="SAM" id="SignalP"/>
    </source>
</evidence>
<dbReference type="InterPro" id="IPR050331">
    <property type="entry name" value="Zinc_finger"/>
</dbReference>
<sequence length="566" mass="63014">MCGHFLALVIRIQTAVMEQVRPGPSVFPFYASHFGPNIASMTTDRFRFPVQHHFQFAPAVMFHGVHPSVLPQPLTPAHHLSVCPPTTRLPSPATAPLTPVTCAPALSFSQEELDMVLYGYTKGKTDRYHGHALSGLKFGQVTHSIEKILCDQRSTPESSHNISLNSSHSSTSSGVDANHHSVQHNNSGASSGGRSGGACSSTMSPLKSLGTPAITSCKSAQTAGNSRAASAENLHMPPLDSATLELPEGLTIYQTNFAGTVHTGVFCTKTVISRSTRYGPFKGRVVHTSETKTRDDNSCMWEIFQDGKLSHFIDGRSTSGNWMSYINCARYAQEQNLIAVQIEGEIWYEVCKDIPQGTELLVWYGDCYLQFMGVPVALKEMADGGAQEEADTSEGFSCERCGKVFAYKYYRDKHLKYTRCVDQGDRKYPCHMCSRSFEKRDRLRIHILHVHEKHRPHKCVVCAKSFSQSSSLNKHMRVHSGERPYKCVYCNKAFTASSILRTHIRQHSGEKPFKCKHCGKAFASHAAHDSHVRRTHAKERPCTCHVCGRTFQQSYELKFHMGSHMQ</sequence>
<dbReference type="OrthoDB" id="3565419at2759"/>
<dbReference type="Gene3D" id="3.30.160.60">
    <property type="entry name" value="Classic Zinc Finger"/>
    <property type="match status" value="5"/>
</dbReference>
<dbReference type="Pfam" id="PF00096">
    <property type="entry name" value="zf-C2H2"/>
    <property type="match status" value="2"/>
</dbReference>
<keyword evidence="15" id="KW-1185">Reference proteome</keyword>
<dbReference type="GeneID" id="106066923"/>